<keyword evidence="2" id="KW-1185">Reference proteome</keyword>
<accession>A0A4R2NDP5</accession>
<comment type="caution">
    <text evidence="1">The sequence shown here is derived from an EMBL/GenBank/DDBJ whole genome shotgun (WGS) entry which is preliminary data.</text>
</comment>
<dbReference type="EMBL" id="SLXH01000006">
    <property type="protein sequence ID" value="TCP19192.1"/>
    <property type="molecule type" value="Genomic_DNA"/>
</dbReference>
<protein>
    <submittedName>
        <fullName evidence="1">Uncharacterized protein</fullName>
    </submittedName>
</protein>
<dbReference type="OrthoDB" id="8909306at2"/>
<evidence type="ECO:0000313" key="1">
    <source>
        <dbReference type="EMBL" id="TCP19192.1"/>
    </source>
</evidence>
<proteinExistence type="predicted"/>
<sequence length="83" mass="9575">MTKKKVEGAIAFADREKTFRMPLFRPGTVVMRGKSRYTVSYVMVRRGELWVYLAGKDVPVRSDSLQVEPTIFSTVRQPEPRLL</sequence>
<name>A0A4R2NDP5_9BURK</name>
<organism evidence="1 2">
    <name type="scientific">Simplicispira metamorpha</name>
    <dbReference type="NCBI Taxonomy" id="80881"/>
    <lineage>
        <taxon>Bacteria</taxon>
        <taxon>Pseudomonadati</taxon>
        <taxon>Pseudomonadota</taxon>
        <taxon>Betaproteobacteria</taxon>
        <taxon>Burkholderiales</taxon>
        <taxon>Comamonadaceae</taxon>
        <taxon>Simplicispira</taxon>
    </lineage>
</organism>
<dbReference type="AlphaFoldDB" id="A0A4R2NDP5"/>
<reference evidence="1 2" key="1">
    <citation type="submission" date="2019-03" db="EMBL/GenBank/DDBJ databases">
        <title>Genomic Encyclopedia of Type Strains, Phase IV (KMG-IV): sequencing the most valuable type-strain genomes for metagenomic binning, comparative biology and taxonomic classification.</title>
        <authorList>
            <person name="Goeker M."/>
        </authorList>
    </citation>
    <scope>NUCLEOTIDE SEQUENCE [LARGE SCALE GENOMIC DNA]</scope>
    <source>
        <strain evidence="1 2">DSM 1837</strain>
    </source>
</reference>
<dbReference type="Proteomes" id="UP000295182">
    <property type="component" value="Unassembled WGS sequence"/>
</dbReference>
<evidence type="ECO:0000313" key="2">
    <source>
        <dbReference type="Proteomes" id="UP000295182"/>
    </source>
</evidence>
<gene>
    <name evidence="1" type="ORF">EV674_10635</name>
</gene>